<dbReference type="EMBL" id="JBFXLU010000143">
    <property type="protein sequence ID" value="KAL2838643.1"/>
    <property type="molecule type" value="Genomic_DNA"/>
</dbReference>
<dbReference type="Proteomes" id="UP001610446">
    <property type="component" value="Unassembled WGS sequence"/>
</dbReference>
<evidence type="ECO:0008006" key="4">
    <source>
        <dbReference type="Google" id="ProtNLM"/>
    </source>
</evidence>
<name>A0ABR4JF31_9EURO</name>
<feature type="region of interest" description="Disordered" evidence="1">
    <location>
        <begin position="335"/>
        <end position="354"/>
    </location>
</feature>
<protein>
    <recommendedName>
        <fullName evidence="4">Zn(2)-C6 fungal-type domain-containing protein</fullName>
    </recommendedName>
</protein>
<dbReference type="PANTHER" id="PTHR35392">
    <property type="entry name" value="ZN(II)2CYS6 TRANSCRIPTION FACTOR (EUROFUNG)-RELATED-RELATED"/>
    <property type="match status" value="1"/>
</dbReference>
<reference evidence="2 3" key="1">
    <citation type="submission" date="2024-07" db="EMBL/GenBank/DDBJ databases">
        <title>Section-level genome sequencing and comparative genomics of Aspergillus sections Usti and Cavernicolus.</title>
        <authorList>
            <consortium name="Lawrence Berkeley National Laboratory"/>
            <person name="Nybo J.L."/>
            <person name="Vesth T.C."/>
            <person name="Theobald S."/>
            <person name="Frisvad J.C."/>
            <person name="Larsen T.O."/>
            <person name="Kjaerboelling I."/>
            <person name="Rothschild-Mancinelli K."/>
            <person name="Lyhne E.K."/>
            <person name="Kogle M.E."/>
            <person name="Barry K."/>
            <person name="Clum A."/>
            <person name="Na H."/>
            <person name="Ledsgaard L."/>
            <person name="Lin J."/>
            <person name="Lipzen A."/>
            <person name="Kuo A."/>
            <person name="Riley R."/>
            <person name="Mondo S."/>
            <person name="Labutti K."/>
            <person name="Haridas S."/>
            <person name="Pangalinan J."/>
            <person name="Salamov A.A."/>
            <person name="Simmons B.A."/>
            <person name="Magnuson J.K."/>
            <person name="Chen J."/>
            <person name="Drula E."/>
            <person name="Henrissat B."/>
            <person name="Wiebenga A."/>
            <person name="Lubbers R.J."/>
            <person name="Gomes A.C."/>
            <person name="Makela M.R."/>
            <person name="Stajich J."/>
            <person name="Grigoriev I.V."/>
            <person name="Mortensen U.H."/>
            <person name="De Vries R.P."/>
            <person name="Baker S.E."/>
            <person name="Andersen M.R."/>
        </authorList>
    </citation>
    <scope>NUCLEOTIDE SEQUENCE [LARGE SCALE GENOMIC DNA]</scope>
    <source>
        <strain evidence="2 3">CBS 123904</strain>
    </source>
</reference>
<accession>A0ABR4JF31</accession>
<evidence type="ECO:0000313" key="2">
    <source>
        <dbReference type="EMBL" id="KAL2838643.1"/>
    </source>
</evidence>
<evidence type="ECO:0000256" key="1">
    <source>
        <dbReference type="SAM" id="MobiDB-lite"/>
    </source>
</evidence>
<dbReference type="PANTHER" id="PTHR35392:SF4">
    <property type="entry name" value="ZN(II)2CYS6 TRANSCRIPTION FACTOR (EUROFUNG)"/>
    <property type="match status" value="1"/>
</dbReference>
<comment type="caution">
    <text evidence="2">The sequence shown here is derived from an EMBL/GenBank/DDBJ whole genome shotgun (WGS) entry which is preliminary data.</text>
</comment>
<sequence length="720" mass="80426">MAIRHTQAPETTTESMLIQSVSIETQEYETNEGGAPDFPPTLDGADHLILTSTDYQPFGVPCWGGAYIDLGDTEASHAYEPWTPTLADGTAWLPVPHESEDCSSSALITPTDLSPGNDTWRHWDPYDFSTLAIADEFAALQGFCGGPYGSSAQSKPDRLALNANIHTFSRALQSYPTQGSNSEGATGLNQDEAEPLKATEIAITTAVTACKSDEGRLETGLQGALVGSSWFDNELSYALRCSTRSSAQAGFTLSCTEGSETFKIDAESATSNKNATGLRAERQDALRRQTAADLDLPNAIDLERILDQTVHQLQVPTAPEKKRRTRGSRTTCVNRKDVDSSLGRPRRRGPLSDAARANARLRRRNKDTCINCRLTKRACDGDAPCEACGIPLVDQPCIRACFANIVESGTCNYISQRAVHYPTNDESGPVRIEIPPELEVKDVLHELHARQRRFNVRVIGGSEPFFIINASHIEAFLTGITQSTAHSRLDFFTFIDHIIPGQMSGPEDWRSCITTDAPVENLNPLLWKWNHMPSRFRYSLIPVSDKQPERELTIDIGQDQPDILLAAQLSRIIRRMVEVEGFRRLERKLYNIKWKQMTHENQLSFLSDLGRILFTLRWRLSWWKLFGDGGSKSRSSMQPYTDRVTMLSRILYAYYSSLRSRLPSWLKETPTGIWSRNTHCKSKVWNDFPNDPSDKGFAAWIDHGEELTSKADVMCPVAFL</sequence>
<dbReference type="InterPro" id="IPR052973">
    <property type="entry name" value="Fungal_sec-metab_reg_TF"/>
</dbReference>
<gene>
    <name evidence="2" type="ORF">BJY01DRAFT_250882</name>
</gene>
<keyword evidence="3" id="KW-1185">Reference proteome</keyword>
<proteinExistence type="predicted"/>
<evidence type="ECO:0000313" key="3">
    <source>
        <dbReference type="Proteomes" id="UP001610446"/>
    </source>
</evidence>
<organism evidence="2 3">
    <name type="scientific">Aspergillus pseudoustus</name>
    <dbReference type="NCBI Taxonomy" id="1810923"/>
    <lineage>
        <taxon>Eukaryota</taxon>
        <taxon>Fungi</taxon>
        <taxon>Dikarya</taxon>
        <taxon>Ascomycota</taxon>
        <taxon>Pezizomycotina</taxon>
        <taxon>Eurotiomycetes</taxon>
        <taxon>Eurotiomycetidae</taxon>
        <taxon>Eurotiales</taxon>
        <taxon>Aspergillaceae</taxon>
        <taxon>Aspergillus</taxon>
        <taxon>Aspergillus subgen. Nidulantes</taxon>
    </lineage>
</organism>